<evidence type="ECO:0000256" key="1">
    <source>
        <dbReference type="SAM" id="MobiDB-lite"/>
    </source>
</evidence>
<comment type="caution">
    <text evidence="3">The sequence shown here is derived from an EMBL/GenBank/DDBJ whole genome shotgun (WGS) entry which is preliminary data.</text>
</comment>
<evidence type="ECO:0000259" key="2">
    <source>
        <dbReference type="Pfam" id="PF10593"/>
    </source>
</evidence>
<dbReference type="EMBL" id="JAERSG010000005">
    <property type="protein sequence ID" value="MBL0749253.1"/>
    <property type="molecule type" value="Genomic_DNA"/>
</dbReference>
<feature type="domain" description="Putative endonuclease Z1" evidence="2">
    <location>
        <begin position="377"/>
        <end position="603"/>
    </location>
</feature>
<protein>
    <submittedName>
        <fullName evidence="3">Z1 domain-containing protein</fullName>
    </submittedName>
</protein>
<name>A0ABS1LC32_9ACTN</name>
<evidence type="ECO:0000313" key="4">
    <source>
        <dbReference type="Proteomes" id="UP000636918"/>
    </source>
</evidence>
<dbReference type="Pfam" id="PF10593">
    <property type="entry name" value="Z1"/>
    <property type="match status" value="1"/>
</dbReference>
<dbReference type="RefSeq" id="WP_201939065.1">
    <property type="nucleotide sequence ID" value="NZ_JAERSG010000005.1"/>
</dbReference>
<gene>
    <name evidence="3" type="ORF">JI751_16655</name>
</gene>
<reference evidence="3 4" key="1">
    <citation type="submission" date="2021-01" db="EMBL/GenBank/DDBJ databases">
        <title>Genome seq and assembly of Nocardiodes sp. G10.</title>
        <authorList>
            <person name="Chhetri G."/>
        </authorList>
    </citation>
    <scope>NUCLEOTIDE SEQUENCE [LARGE SCALE GENOMIC DNA]</scope>
    <source>
        <strain evidence="3 4">G10</strain>
    </source>
</reference>
<dbReference type="InterPro" id="IPR018310">
    <property type="entry name" value="Put_endonuclease_Z1-dom"/>
</dbReference>
<keyword evidence="4" id="KW-1185">Reference proteome</keyword>
<feature type="region of interest" description="Disordered" evidence="1">
    <location>
        <begin position="869"/>
        <end position="895"/>
    </location>
</feature>
<proteinExistence type="predicted"/>
<sequence length="895" mass="98495">MDPEYVRRAIIDAQRRRKLSLAEAAADFIRGMGLTDTSVIDAVVEEIRTEAAAFQFLDVPGGVRSSEYRANAESANEQLWYTGPEDGDEHWPKLRERLEASGLADVVADIDVASTKVVSHFGDPGIKGLKKKGLVVGYVQSGKTANYTAVIAKAADAGFKLFIVLSGMHNNLRRQTQVRISRDLDTYDWGELTDADSDFGKVVNGAALLTSERPAVAVVKKNAARLQRLRDWLRDIDEGTRARCPILILDDEADQATPNSASAQGAVTRINELLKEIWAEVPTGSYVGYTATPFANVFINPNDDEDLYPSNFIIDLPRPMAYFGAERLFGRSDLPDAEDPDEPLDMVRIVSDDDASSLKPPAGRAAREGFDPELPQSLKDAVDWFILATAIRWARGQETDHSSMLVHTTAFVAPHFVTRDRLVARLADLAKDVSQDRFKHLHKTFMAEEGRAAEVRSADMPSWTAVSGQVPRVLEAVRVVVDNGYSDDRLDYGRTDAEGTPVVETVIAVGGGTLSRGLTLEGLVVSYFLRSSNTYDTLLQMGRWFGYRPGYEDLPRVWMTEDLRDDFQFLALVEEEIRIDMRRLESRGVTPREFGVRVRAHPGRLAITAKAKMRHAELVRVSYAGQRHQTFILHERETAVLEENIAAARDLAAACVERGGPGIQNAERRQFHGVPVADILDFLRSYAFHAGQPGLNSDHIAGWIEQCAAEQTWNVVFTGSSKRARTPDGDVVELGSLDLGSGIVLPKVNRAPLRDVKDAGNIKALLSQPDWVLDADPDLVRESYGSGLKYAEVRDDLGLSDQGLIVVYAVSEHSVPLRAPLPGREQSRRKSEATIAQVALGLVFPEGADSLRSTDADYFAVRPDWTPETDVDADDLPVDREGSHNVDGAEIGGAV</sequence>
<evidence type="ECO:0000313" key="3">
    <source>
        <dbReference type="EMBL" id="MBL0749253.1"/>
    </source>
</evidence>
<organism evidence="3 4">
    <name type="scientific">Nocardioides baculatus</name>
    <dbReference type="NCBI Taxonomy" id="2801337"/>
    <lineage>
        <taxon>Bacteria</taxon>
        <taxon>Bacillati</taxon>
        <taxon>Actinomycetota</taxon>
        <taxon>Actinomycetes</taxon>
        <taxon>Propionibacteriales</taxon>
        <taxon>Nocardioidaceae</taxon>
        <taxon>Nocardioides</taxon>
    </lineage>
</organism>
<dbReference type="Proteomes" id="UP000636918">
    <property type="component" value="Unassembled WGS sequence"/>
</dbReference>
<accession>A0ABS1LC32</accession>